<proteinExistence type="predicted"/>
<evidence type="ECO:0000313" key="3">
    <source>
        <dbReference type="Proteomes" id="UP000199025"/>
    </source>
</evidence>
<feature type="chain" id="PRO_5011464436" description="SH3 domain-containing protein" evidence="1">
    <location>
        <begin position="31"/>
        <end position="102"/>
    </location>
</feature>
<reference evidence="2 3" key="1">
    <citation type="submission" date="2016-10" db="EMBL/GenBank/DDBJ databases">
        <authorList>
            <person name="de Groot N.N."/>
        </authorList>
    </citation>
    <scope>NUCLEOTIDE SEQUENCE [LARGE SCALE GENOMIC DNA]</scope>
    <source>
        <strain evidence="2 3">DSM 44468</strain>
    </source>
</reference>
<dbReference type="RefSeq" id="WP_143249816.1">
    <property type="nucleotide sequence ID" value="NZ_CBDRCA010000023.1"/>
</dbReference>
<sequence>MRTRVLGMLGAAVFAAGFTVVGVAAPAASADDCRYQAAESIKIRTAPRTSATAVGLLTKGTHVCVQSLVTGGGYTACGRTDDRWMKLGTNRYVAAMCLDFTG</sequence>
<dbReference type="EMBL" id="FORP01000003">
    <property type="protein sequence ID" value="SFJ14805.1"/>
    <property type="molecule type" value="Genomic_DNA"/>
</dbReference>
<dbReference type="OrthoDB" id="3699238at2"/>
<dbReference type="AlphaFoldDB" id="A0A1I3NZT2"/>
<evidence type="ECO:0000313" key="2">
    <source>
        <dbReference type="EMBL" id="SFJ14805.1"/>
    </source>
</evidence>
<organism evidence="2 3">
    <name type="scientific">Amycolatopsis sacchari</name>
    <dbReference type="NCBI Taxonomy" id="115433"/>
    <lineage>
        <taxon>Bacteria</taxon>
        <taxon>Bacillati</taxon>
        <taxon>Actinomycetota</taxon>
        <taxon>Actinomycetes</taxon>
        <taxon>Pseudonocardiales</taxon>
        <taxon>Pseudonocardiaceae</taxon>
        <taxon>Amycolatopsis</taxon>
    </lineage>
</organism>
<dbReference type="Proteomes" id="UP000199025">
    <property type="component" value="Unassembled WGS sequence"/>
</dbReference>
<feature type="signal peptide" evidence="1">
    <location>
        <begin position="1"/>
        <end position="30"/>
    </location>
</feature>
<dbReference type="STRING" id="115433.SAMN05421835_103220"/>
<protein>
    <recommendedName>
        <fullName evidence="4">SH3 domain-containing protein</fullName>
    </recommendedName>
</protein>
<gene>
    <name evidence="2" type="ORF">SAMN05421835_103220</name>
</gene>
<keyword evidence="1" id="KW-0732">Signal</keyword>
<evidence type="ECO:0000256" key="1">
    <source>
        <dbReference type="SAM" id="SignalP"/>
    </source>
</evidence>
<keyword evidence="3" id="KW-1185">Reference proteome</keyword>
<name>A0A1I3NZT2_9PSEU</name>
<evidence type="ECO:0008006" key="4">
    <source>
        <dbReference type="Google" id="ProtNLM"/>
    </source>
</evidence>
<accession>A0A1I3NZT2</accession>